<feature type="compositionally biased region" description="Basic and acidic residues" evidence="1">
    <location>
        <begin position="190"/>
        <end position="209"/>
    </location>
</feature>
<evidence type="ECO:0000313" key="2">
    <source>
        <dbReference type="RefSeq" id="XP_020035032.1"/>
    </source>
</evidence>
<sequence length="235" mass="25063">MLQMESCFPLLPFWAFRKKLHKLTPRFPGLVSGYGWRGARGFFSGGLRVFPTPPPNPPTCVPDKLRSHPRLQWADLAPPPLGSVDKPVSWTRPCSVSAAPYARQIVPPGGEKGVHFCTQGAEPAVLETAARRSVVESCLVSSAPRSRGYRAGACGDLSECCEQQRAVSPSVGAVVGPGCGRAFARRWRSRRDAARGPESREPGQPRDAAEPGDSGDAAHSAGYEAKILNSMGSGA</sequence>
<dbReference type="AlphaFoldDB" id="A0A8B7VTS2"/>
<protein>
    <submittedName>
        <fullName evidence="2">Uncharacterized protein LOC109696396</fullName>
    </submittedName>
</protein>
<dbReference type="KEGG" id="ccan:109696396"/>
<evidence type="ECO:0000256" key="1">
    <source>
        <dbReference type="SAM" id="MobiDB-lite"/>
    </source>
</evidence>
<reference evidence="2" key="1">
    <citation type="submission" date="2025-08" db="UniProtKB">
        <authorList>
            <consortium name="RefSeq"/>
        </authorList>
    </citation>
    <scope>IDENTIFICATION</scope>
    <source>
        <tissue evidence="2">Leukocyte</tissue>
    </source>
</reference>
<dbReference type="RefSeq" id="XP_020035032.1">
    <property type="nucleotide sequence ID" value="XM_020179443.1"/>
</dbReference>
<organism evidence="2">
    <name type="scientific">Castor canadensis</name>
    <name type="common">American beaver</name>
    <dbReference type="NCBI Taxonomy" id="51338"/>
    <lineage>
        <taxon>Eukaryota</taxon>
        <taxon>Metazoa</taxon>
        <taxon>Chordata</taxon>
        <taxon>Craniata</taxon>
        <taxon>Vertebrata</taxon>
        <taxon>Euteleostomi</taxon>
        <taxon>Mammalia</taxon>
        <taxon>Eutheria</taxon>
        <taxon>Euarchontoglires</taxon>
        <taxon>Glires</taxon>
        <taxon>Rodentia</taxon>
        <taxon>Castorimorpha</taxon>
        <taxon>Castoridae</taxon>
        <taxon>Castor</taxon>
    </lineage>
</organism>
<gene>
    <name evidence="2" type="primary">LOC109696396</name>
</gene>
<name>A0A8B7VTS2_CASCN</name>
<proteinExistence type="predicted"/>
<accession>A0A8B7VTS2</accession>
<feature type="region of interest" description="Disordered" evidence="1">
    <location>
        <begin position="187"/>
        <end position="235"/>
    </location>
</feature>